<dbReference type="OrthoDB" id="3213101at2759"/>
<dbReference type="HOGENOM" id="CLU_042092_0_0_1"/>
<evidence type="ECO:0000313" key="2">
    <source>
        <dbReference type="EMBL" id="KIO24071.1"/>
    </source>
</evidence>
<feature type="region of interest" description="Disordered" evidence="1">
    <location>
        <begin position="453"/>
        <end position="502"/>
    </location>
</feature>
<reference evidence="2 3" key="1">
    <citation type="submission" date="2014-04" db="EMBL/GenBank/DDBJ databases">
        <authorList>
            <consortium name="DOE Joint Genome Institute"/>
            <person name="Kuo A."/>
            <person name="Girlanda M."/>
            <person name="Perotto S."/>
            <person name="Kohler A."/>
            <person name="Nagy L.G."/>
            <person name="Floudas D."/>
            <person name="Copeland A."/>
            <person name="Barry K.W."/>
            <person name="Cichocki N."/>
            <person name="Veneault-Fourrey C."/>
            <person name="LaButti K."/>
            <person name="Lindquist E.A."/>
            <person name="Lipzen A."/>
            <person name="Lundell T."/>
            <person name="Morin E."/>
            <person name="Murat C."/>
            <person name="Sun H."/>
            <person name="Tunlid A."/>
            <person name="Henrissat B."/>
            <person name="Grigoriev I.V."/>
            <person name="Hibbett D.S."/>
            <person name="Martin F."/>
            <person name="Nordberg H.P."/>
            <person name="Cantor M.N."/>
            <person name="Hua S.X."/>
        </authorList>
    </citation>
    <scope>NUCLEOTIDE SEQUENCE [LARGE SCALE GENOMIC DNA]</scope>
    <source>
        <strain evidence="2 3">MUT 4182</strain>
    </source>
</reference>
<name>A0A0C3QE50_9AGAM</name>
<feature type="compositionally biased region" description="Basic residues" evidence="1">
    <location>
        <begin position="227"/>
        <end position="242"/>
    </location>
</feature>
<feature type="region of interest" description="Disordered" evidence="1">
    <location>
        <begin position="1"/>
        <end position="20"/>
    </location>
</feature>
<accession>A0A0C3QE50</accession>
<protein>
    <submittedName>
        <fullName evidence="2">Uncharacterized protein</fullName>
    </submittedName>
</protein>
<keyword evidence="3" id="KW-1185">Reference proteome</keyword>
<gene>
    <name evidence="2" type="ORF">M407DRAFT_26507</name>
</gene>
<reference evidence="3" key="2">
    <citation type="submission" date="2015-01" db="EMBL/GenBank/DDBJ databases">
        <title>Evolutionary Origins and Diversification of the Mycorrhizal Mutualists.</title>
        <authorList>
            <consortium name="DOE Joint Genome Institute"/>
            <consortium name="Mycorrhizal Genomics Consortium"/>
            <person name="Kohler A."/>
            <person name="Kuo A."/>
            <person name="Nagy L.G."/>
            <person name="Floudas D."/>
            <person name="Copeland A."/>
            <person name="Barry K.W."/>
            <person name="Cichocki N."/>
            <person name="Veneault-Fourrey C."/>
            <person name="LaButti K."/>
            <person name="Lindquist E.A."/>
            <person name="Lipzen A."/>
            <person name="Lundell T."/>
            <person name="Morin E."/>
            <person name="Murat C."/>
            <person name="Riley R."/>
            <person name="Ohm R."/>
            <person name="Sun H."/>
            <person name="Tunlid A."/>
            <person name="Henrissat B."/>
            <person name="Grigoriev I.V."/>
            <person name="Hibbett D.S."/>
            <person name="Martin F."/>
        </authorList>
    </citation>
    <scope>NUCLEOTIDE SEQUENCE [LARGE SCALE GENOMIC DNA]</scope>
    <source>
        <strain evidence="3">MUT 4182</strain>
    </source>
</reference>
<feature type="region of interest" description="Disordered" evidence="1">
    <location>
        <begin position="215"/>
        <end position="387"/>
    </location>
</feature>
<dbReference type="AlphaFoldDB" id="A0A0C3QE50"/>
<evidence type="ECO:0000256" key="1">
    <source>
        <dbReference type="SAM" id="MobiDB-lite"/>
    </source>
</evidence>
<feature type="compositionally biased region" description="Polar residues" evidence="1">
    <location>
        <begin position="362"/>
        <end position="371"/>
    </location>
</feature>
<organism evidence="2 3">
    <name type="scientific">Tulasnella calospora MUT 4182</name>
    <dbReference type="NCBI Taxonomy" id="1051891"/>
    <lineage>
        <taxon>Eukaryota</taxon>
        <taxon>Fungi</taxon>
        <taxon>Dikarya</taxon>
        <taxon>Basidiomycota</taxon>
        <taxon>Agaricomycotina</taxon>
        <taxon>Agaricomycetes</taxon>
        <taxon>Cantharellales</taxon>
        <taxon>Tulasnellaceae</taxon>
        <taxon>Tulasnella</taxon>
    </lineage>
</organism>
<feature type="region of interest" description="Disordered" evidence="1">
    <location>
        <begin position="61"/>
        <end position="106"/>
    </location>
</feature>
<sequence length="502" mass="53863">MDIRLLLATEPSSTHEDRIARSRAIRSFSTDTTHSADSTSSLQSAAAQLRRDAARVLQGFFDSQSRRSTSRGASPTACAPAPVRSATPTMSDHTTPIAPLHPFPRKSKAQRSTSKLALAPTTCSAQSSVASMGSEEVASSSTALSIGSSFSYTPLPDDYYSREAEYDYAAAHDYLNSLDSESEAEEPDTPPLDYMGTGTPLFTPRLMAKVLQAKAAGRPLQVSHSNARVRKIKDKKPKKKDGSKKDGKGKDKAKKNFSSDGRNRSVSMVSSGASGGHRKSQGGERASVGSKRSREDESDDELYRTKTGPYSDASSTPTAHEPPVKRPKGWKGWALVEVSSSEDEKVGANANLYDEDGRRIKSQSTEPQSQNVEEESELDSEAERMRSKPGWKGALIARLIAASPFASVFVPQQTDFPLIISLDSVGWALVKDPPDRTKLIKLDAPPLVLTTRATRSGRTFGDTNFAGEGGDTSGPAPDGKRRESTAGSISRKSSRASMGGKA</sequence>
<proteinExistence type="predicted"/>
<feature type="region of interest" description="Disordered" evidence="1">
    <location>
        <begin position="26"/>
        <end position="46"/>
    </location>
</feature>
<feature type="region of interest" description="Disordered" evidence="1">
    <location>
        <begin position="179"/>
        <end position="198"/>
    </location>
</feature>
<feature type="compositionally biased region" description="Polar residues" evidence="1">
    <location>
        <begin position="61"/>
        <end position="73"/>
    </location>
</feature>
<evidence type="ECO:0000313" key="3">
    <source>
        <dbReference type="Proteomes" id="UP000054248"/>
    </source>
</evidence>
<dbReference type="EMBL" id="KN823069">
    <property type="protein sequence ID" value="KIO24071.1"/>
    <property type="molecule type" value="Genomic_DNA"/>
</dbReference>
<dbReference type="Proteomes" id="UP000054248">
    <property type="component" value="Unassembled WGS sequence"/>
</dbReference>